<dbReference type="AlphaFoldDB" id="A0AAV9W5V0"/>
<proteinExistence type="predicted"/>
<evidence type="ECO:0000313" key="1">
    <source>
        <dbReference type="EMBL" id="KAK6501640.1"/>
    </source>
</evidence>
<dbReference type="EMBL" id="JAVHJL010000006">
    <property type="protein sequence ID" value="KAK6501640.1"/>
    <property type="molecule type" value="Genomic_DNA"/>
</dbReference>
<comment type="caution">
    <text evidence="1">The sequence shown here is derived from an EMBL/GenBank/DDBJ whole genome shotgun (WGS) entry which is preliminary data.</text>
</comment>
<sequence length="87" mass="10323">MHNVSNAHLPWWSWARDALRAMWNTDQYTNSMSNSATDDNYNKLYNMHHFLYTAMLWIRADKIVRAMRHADKHGHPVPDLATNIRID</sequence>
<gene>
    <name evidence="1" type="ORF">TWF481_009473</name>
</gene>
<protein>
    <submittedName>
        <fullName evidence="1">Uncharacterized protein</fullName>
    </submittedName>
</protein>
<reference evidence="1 2" key="1">
    <citation type="submission" date="2023-08" db="EMBL/GenBank/DDBJ databases">
        <authorList>
            <person name="Palmer J.M."/>
        </authorList>
    </citation>
    <scope>NUCLEOTIDE SEQUENCE [LARGE SCALE GENOMIC DNA]</scope>
    <source>
        <strain evidence="1 2">TWF481</strain>
    </source>
</reference>
<keyword evidence="2" id="KW-1185">Reference proteome</keyword>
<accession>A0AAV9W5V0</accession>
<dbReference type="Proteomes" id="UP001370758">
    <property type="component" value="Unassembled WGS sequence"/>
</dbReference>
<organism evidence="1 2">
    <name type="scientific">Arthrobotrys musiformis</name>
    <dbReference type="NCBI Taxonomy" id="47236"/>
    <lineage>
        <taxon>Eukaryota</taxon>
        <taxon>Fungi</taxon>
        <taxon>Dikarya</taxon>
        <taxon>Ascomycota</taxon>
        <taxon>Pezizomycotina</taxon>
        <taxon>Orbiliomycetes</taxon>
        <taxon>Orbiliales</taxon>
        <taxon>Orbiliaceae</taxon>
        <taxon>Arthrobotrys</taxon>
    </lineage>
</organism>
<name>A0AAV9W5V0_9PEZI</name>
<evidence type="ECO:0000313" key="2">
    <source>
        <dbReference type="Proteomes" id="UP001370758"/>
    </source>
</evidence>